<dbReference type="PANTHER" id="PTHR47738:SF3">
    <property type="entry name" value="PHOSPHOTRANSFERASE SYSTEM MANNITOL_FRUCTOSE-SPECIFIC IIA DOMAIN CONTAINING PROTEIN"/>
    <property type="match status" value="1"/>
</dbReference>
<evidence type="ECO:0000259" key="1">
    <source>
        <dbReference type="PROSITE" id="PS51094"/>
    </source>
</evidence>
<dbReference type="AlphaFoldDB" id="A0A0R1RIY8"/>
<dbReference type="InterPro" id="IPR051541">
    <property type="entry name" value="PTS_SugarTrans_NitroReg"/>
</dbReference>
<dbReference type="InterPro" id="IPR002178">
    <property type="entry name" value="PTS_EIIA_type-2_dom"/>
</dbReference>
<dbReference type="Pfam" id="PF00359">
    <property type="entry name" value="PTS_EIIA_2"/>
    <property type="match status" value="1"/>
</dbReference>
<evidence type="ECO:0000313" key="2">
    <source>
        <dbReference type="EMBL" id="KRL53448.1"/>
    </source>
</evidence>
<name>A0A0R1RIY8_9LACO</name>
<protein>
    <submittedName>
        <fullName evidence="2">Phosphotransferase system galactitol-specific IIA domain-containing protein</fullName>
    </submittedName>
</protein>
<dbReference type="PANTHER" id="PTHR47738">
    <property type="entry name" value="PTS SYSTEM FRUCTOSE-LIKE EIIA COMPONENT-RELATED"/>
    <property type="match status" value="1"/>
</dbReference>
<dbReference type="PROSITE" id="PS51094">
    <property type="entry name" value="PTS_EIIA_TYPE_2"/>
    <property type="match status" value="1"/>
</dbReference>
<reference evidence="2 3" key="1">
    <citation type="journal article" date="2015" name="Genome Announc.">
        <title>Expanding the biotechnology potential of lactobacilli through comparative genomics of 213 strains and associated genera.</title>
        <authorList>
            <person name="Sun Z."/>
            <person name="Harris H.M."/>
            <person name="McCann A."/>
            <person name="Guo C."/>
            <person name="Argimon S."/>
            <person name="Zhang W."/>
            <person name="Yang X."/>
            <person name="Jeffery I.B."/>
            <person name="Cooney J.C."/>
            <person name="Kagawa T.F."/>
            <person name="Liu W."/>
            <person name="Song Y."/>
            <person name="Salvetti E."/>
            <person name="Wrobel A."/>
            <person name="Rasinkangas P."/>
            <person name="Parkhill J."/>
            <person name="Rea M.C."/>
            <person name="O'Sullivan O."/>
            <person name="Ritari J."/>
            <person name="Douillard F.P."/>
            <person name="Paul Ross R."/>
            <person name="Yang R."/>
            <person name="Briner A.E."/>
            <person name="Felis G.E."/>
            <person name="de Vos W.M."/>
            <person name="Barrangou R."/>
            <person name="Klaenhammer T.R."/>
            <person name="Caufield P.W."/>
            <person name="Cui Y."/>
            <person name="Zhang H."/>
            <person name="O'Toole P.W."/>
        </authorList>
    </citation>
    <scope>NUCLEOTIDE SEQUENCE [LARGE SCALE GENOMIC DNA]</scope>
    <source>
        <strain evidence="2 3">DSM 15814</strain>
    </source>
</reference>
<dbReference type="OrthoDB" id="370976at2"/>
<accession>A0A0R1RIY8</accession>
<comment type="caution">
    <text evidence="2">The sequence shown here is derived from an EMBL/GenBank/DDBJ whole genome shotgun (WGS) entry which is preliminary data.</text>
</comment>
<organism evidence="2 3">
    <name type="scientific">Furfurilactobacillus rossiae DSM 15814</name>
    <dbReference type="NCBI Taxonomy" id="1114972"/>
    <lineage>
        <taxon>Bacteria</taxon>
        <taxon>Bacillati</taxon>
        <taxon>Bacillota</taxon>
        <taxon>Bacilli</taxon>
        <taxon>Lactobacillales</taxon>
        <taxon>Lactobacillaceae</taxon>
        <taxon>Furfurilactobacillus</taxon>
    </lineage>
</organism>
<dbReference type="eggNOG" id="COG1762">
    <property type="taxonomic scope" value="Bacteria"/>
</dbReference>
<feature type="domain" description="PTS EIIA type-2" evidence="1">
    <location>
        <begin position="1"/>
        <end position="147"/>
    </location>
</feature>
<dbReference type="RefSeq" id="WP_017263082.1">
    <property type="nucleotide sequence ID" value="NZ_AUAW01000022.1"/>
</dbReference>
<keyword evidence="2" id="KW-0808">Transferase</keyword>
<sequence length="150" mass="16681">MYFDKDVILFDQSMADQTTALTTLADALQKVGVVKPSFKEGILNREKQFPTGLIAPSMGVAIPHTDAVHVIKPQIGFLQLKEPVHFNQMGDNADVSAKLIFMLALNDPDLQLAMLQRLMGLFQNDDLMKKLTTISTTADFKDIMKQAEID</sequence>
<dbReference type="Gene3D" id="3.40.930.10">
    <property type="entry name" value="Mannitol-specific EII, Chain A"/>
    <property type="match status" value="1"/>
</dbReference>
<dbReference type="SUPFAM" id="SSF55804">
    <property type="entry name" value="Phoshotransferase/anion transport protein"/>
    <property type="match status" value="1"/>
</dbReference>
<proteinExistence type="predicted"/>
<dbReference type="Proteomes" id="UP000051999">
    <property type="component" value="Unassembled WGS sequence"/>
</dbReference>
<dbReference type="EMBL" id="AZFF01000019">
    <property type="protein sequence ID" value="KRL53448.1"/>
    <property type="molecule type" value="Genomic_DNA"/>
</dbReference>
<dbReference type="CDD" id="cd00211">
    <property type="entry name" value="PTS_IIA_fru"/>
    <property type="match status" value="1"/>
</dbReference>
<dbReference type="PATRIC" id="fig|1114972.6.peg.1097"/>
<dbReference type="InterPro" id="IPR016152">
    <property type="entry name" value="PTrfase/Anion_transptr"/>
</dbReference>
<dbReference type="GO" id="GO:0016740">
    <property type="term" value="F:transferase activity"/>
    <property type="evidence" value="ECO:0007669"/>
    <property type="project" value="UniProtKB-KW"/>
</dbReference>
<gene>
    <name evidence="2" type="ORF">FD35_GL001082</name>
</gene>
<evidence type="ECO:0000313" key="3">
    <source>
        <dbReference type="Proteomes" id="UP000051999"/>
    </source>
</evidence>
<keyword evidence="3" id="KW-1185">Reference proteome</keyword>
<dbReference type="STRING" id="1114972.FD35_GL001082"/>